<dbReference type="PANTHER" id="PTHR21294">
    <property type="entry name" value="ELECTRON TRANSFER FLAVOPROTEIN BETA-SUBUNIT"/>
    <property type="match status" value="1"/>
</dbReference>
<organism evidence="7 8">
    <name type="scientific">Paenibacillus alvei TS-15</name>
    <dbReference type="NCBI Taxonomy" id="1117108"/>
    <lineage>
        <taxon>Bacteria</taxon>
        <taxon>Bacillati</taxon>
        <taxon>Bacillota</taxon>
        <taxon>Bacilli</taxon>
        <taxon>Bacillales</taxon>
        <taxon>Paenibacillaceae</taxon>
        <taxon>Paenibacillus</taxon>
    </lineage>
</organism>
<dbReference type="SUPFAM" id="SSF52402">
    <property type="entry name" value="Adenine nucleotide alpha hydrolases-like"/>
    <property type="match status" value="1"/>
</dbReference>
<evidence type="ECO:0000313" key="7">
    <source>
        <dbReference type="EMBL" id="EPY04001.1"/>
    </source>
</evidence>
<evidence type="ECO:0000313" key="8">
    <source>
        <dbReference type="Proteomes" id="UP000015344"/>
    </source>
</evidence>
<dbReference type="GO" id="GO:0005829">
    <property type="term" value="C:cytosol"/>
    <property type="evidence" value="ECO:0007669"/>
    <property type="project" value="TreeGrafter"/>
</dbReference>
<evidence type="ECO:0000256" key="5">
    <source>
        <dbReference type="ARBA" id="ARBA00022982"/>
    </source>
</evidence>
<reference evidence="7 8" key="1">
    <citation type="submission" date="2013-05" db="EMBL/GenBank/DDBJ databases">
        <authorList>
            <person name="Strain E.A."/>
            <person name="Brown E."/>
            <person name="Allard M.W."/>
            <person name="Luo Y.L."/>
        </authorList>
    </citation>
    <scope>NUCLEOTIDE SEQUENCE [LARGE SCALE GENOMIC DNA]</scope>
    <source>
        <strain evidence="7 8">TS-15</strain>
    </source>
</reference>
<sequence>MIVMKPELGVMTLNLVVLMKQTFDTEEKVIITDGLLSEDGVKWIINPYDEYAIEEAVRWKENHGGVVTVVTAGPDRSEEALRIALAMGADEAVHLVLSPSDTGGMDEFTISHLLAKTLQEKQPDLIFSGHFSVDQGSAQVAVRVASLLDLPHVAAITSIERIDDSQVTVSRDAEGDSEHLKVTLPALFTAQQGLNEPRYPTLPGIMKAKRKPIEKRSAAEQLQNESYAPATERVALELPPPRQAGQILKGTVSEQVEQLVQSLRNASSLF</sequence>
<dbReference type="SMART" id="SM00893">
    <property type="entry name" value="ETF"/>
    <property type="match status" value="1"/>
</dbReference>
<evidence type="ECO:0000256" key="1">
    <source>
        <dbReference type="ARBA" id="ARBA00007557"/>
    </source>
</evidence>
<dbReference type="InterPro" id="IPR014729">
    <property type="entry name" value="Rossmann-like_a/b/a_fold"/>
</dbReference>
<dbReference type="InterPro" id="IPR012255">
    <property type="entry name" value="ETF_b"/>
</dbReference>
<keyword evidence="4" id="KW-0813">Transport</keyword>
<dbReference type="PIRSF" id="PIRSF000090">
    <property type="entry name" value="Beta-ETF"/>
    <property type="match status" value="1"/>
</dbReference>
<protein>
    <recommendedName>
        <fullName evidence="3">Electron transfer flavoprotein subunit beta</fullName>
    </recommendedName>
</protein>
<dbReference type="Proteomes" id="UP000015344">
    <property type="component" value="Unassembled WGS sequence"/>
</dbReference>
<evidence type="ECO:0000256" key="3">
    <source>
        <dbReference type="ARBA" id="ARBA00016797"/>
    </source>
</evidence>
<dbReference type="Pfam" id="PF01012">
    <property type="entry name" value="ETF"/>
    <property type="match status" value="1"/>
</dbReference>
<dbReference type="Gene3D" id="3.40.50.620">
    <property type="entry name" value="HUPs"/>
    <property type="match status" value="1"/>
</dbReference>
<keyword evidence="5" id="KW-0249">Electron transport</keyword>
<dbReference type="EMBL" id="ATMT01000100">
    <property type="protein sequence ID" value="EPY04001.1"/>
    <property type="molecule type" value="Genomic_DNA"/>
</dbReference>
<dbReference type="AlphaFoldDB" id="S9TNV1"/>
<comment type="similarity">
    <text evidence="1">Belongs to the ETF beta-subunit/FixA family.</text>
</comment>
<dbReference type="PATRIC" id="fig|1117108.3.peg.5404"/>
<feature type="domain" description="Electron transfer flavoprotein alpha/beta-subunit N-terminal" evidence="6">
    <location>
        <begin position="33"/>
        <end position="225"/>
    </location>
</feature>
<dbReference type="InterPro" id="IPR014730">
    <property type="entry name" value="ETF_a/b_N"/>
</dbReference>
<evidence type="ECO:0000256" key="4">
    <source>
        <dbReference type="ARBA" id="ARBA00022448"/>
    </source>
</evidence>
<accession>S9TNV1</accession>
<dbReference type="CDD" id="cd01714">
    <property type="entry name" value="ETF_beta"/>
    <property type="match status" value="1"/>
</dbReference>
<dbReference type="eggNOG" id="COG2086">
    <property type="taxonomic scope" value="Bacteria"/>
</dbReference>
<comment type="caution">
    <text evidence="7">The sequence shown here is derived from an EMBL/GenBank/DDBJ whole genome shotgun (WGS) entry which is preliminary data.</text>
</comment>
<name>S9TNV1_PAEAL</name>
<dbReference type="InterPro" id="IPR033948">
    <property type="entry name" value="ETF_beta_N"/>
</dbReference>
<dbReference type="PANTHER" id="PTHR21294:SF8">
    <property type="entry name" value="ELECTRON TRANSFER FLAVOPROTEIN SUBUNIT BETA"/>
    <property type="match status" value="1"/>
</dbReference>
<proteinExistence type="inferred from homology"/>
<evidence type="ECO:0000259" key="6">
    <source>
        <dbReference type="SMART" id="SM00893"/>
    </source>
</evidence>
<dbReference type="GO" id="GO:0009055">
    <property type="term" value="F:electron transfer activity"/>
    <property type="evidence" value="ECO:0007669"/>
    <property type="project" value="InterPro"/>
</dbReference>
<evidence type="ECO:0000256" key="2">
    <source>
        <dbReference type="ARBA" id="ARBA00011355"/>
    </source>
</evidence>
<gene>
    <name evidence="7" type="ORF">PAALTS15_26169</name>
</gene>
<comment type="subunit">
    <text evidence="2">Heterodimer of an alpha and a beta subunit.</text>
</comment>